<evidence type="ECO:0000313" key="3">
    <source>
        <dbReference type="EMBL" id="MBB5226237.1"/>
    </source>
</evidence>
<dbReference type="NCBIfam" id="TIGR00252">
    <property type="entry name" value="YraN family protein"/>
    <property type="match status" value="1"/>
</dbReference>
<dbReference type="InterPro" id="IPR011335">
    <property type="entry name" value="Restrct_endonuc-II-like"/>
</dbReference>
<dbReference type="EMBL" id="JACHFQ010000005">
    <property type="protein sequence ID" value="MBB5226237.1"/>
    <property type="molecule type" value="Genomic_DNA"/>
</dbReference>
<keyword evidence="4" id="KW-1185">Reference proteome</keyword>
<keyword evidence="3" id="KW-0255">Endonuclease</keyword>
<dbReference type="Pfam" id="PF02021">
    <property type="entry name" value="UPF0102"/>
    <property type="match status" value="1"/>
</dbReference>
<dbReference type="AlphaFoldDB" id="A0A7W8G9B2"/>
<reference evidence="3 4" key="1">
    <citation type="submission" date="2020-08" db="EMBL/GenBank/DDBJ databases">
        <title>Genomic Encyclopedia of Type Strains, Phase IV (KMG-IV): sequencing the most valuable type-strain genomes for metagenomic binning, comparative biology and taxonomic classification.</title>
        <authorList>
            <person name="Goeker M."/>
        </authorList>
    </citation>
    <scope>NUCLEOTIDE SEQUENCE [LARGE SCALE GENOMIC DNA]</scope>
    <source>
        <strain evidence="3 4">DSM 103462</strain>
    </source>
</reference>
<dbReference type="Gene3D" id="3.40.1350.10">
    <property type="match status" value="1"/>
</dbReference>
<dbReference type="SUPFAM" id="SSF52980">
    <property type="entry name" value="Restriction endonuclease-like"/>
    <property type="match status" value="1"/>
</dbReference>
<evidence type="ECO:0000256" key="1">
    <source>
        <dbReference type="ARBA" id="ARBA00006738"/>
    </source>
</evidence>
<dbReference type="RefSeq" id="WP_184659320.1">
    <property type="nucleotide sequence ID" value="NZ_CP031518.1"/>
</dbReference>
<comment type="caution">
    <text evidence="3">The sequence shown here is derived from an EMBL/GenBank/DDBJ whole genome shotgun (WGS) entry which is preliminary data.</text>
</comment>
<organism evidence="3 4">
    <name type="scientific">Treponema ruminis</name>
    <dbReference type="NCBI Taxonomy" id="744515"/>
    <lineage>
        <taxon>Bacteria</taxon>
        <taxon>Pseudomonadati</taxon>
        <taxon>Spirochaetota</taxon>
        <taxon>Spirochaetia</taxon>
        <taxon>Spirochaetales</taxon>
        <taxon>Treponemataceae</taxon>
        <taxon>Treponema</taxon>
    </lineage>
</organism>
<dbReference type="Proteomes" id="UP000518887">
    <property type="component" value="Unassembled WGS sequence"/>
</dbReference>
<comment type="similarity">
    <text evidence="1 2">Belongs to the UPF0102 family.</text>
</comment>
<accession>A0A7W8G9B2</accession>
<dbReference type="PANTHER" id="PTHR34039">
    <property type="entry name" value="UPF0102 PROTEIN YRAN"/>
    <property type="match status" value="1"/>
</dbReference>
<dbReference type="NCBIfam" id="NF009150">
    <property type="entry name" value="PRK12497.1-3"/>
    <property type="match status" value="1"/>
</dbReference>
<evidence type="ECO:0000256" key="2">
    <source>
        <dbReference type="HAMAP-Rule" id="MF_00048"/>
    </source>
</evidence>
<keyword evidence="3" id="KW-0540">Nuclease</keyword>
<dbReference type="InterPro" id="IPR003509">
    <property type="entry name" value="UPF0102_YraN-like"/>
</dbReference>
<dbReference type="GO" id="GO:0004519">
    <property type="term" value="F:endonuclease activity"/>
    <property type="evidence" value="ECO:0007669"/>
    <property type="project" value="UniProtKB-KW"/>
</dbReference>
<dbReference type="HAMAP" id="MF_00048">
    <property type="entry name" value="UPF0102"/>
    <property type="match status" value="1"/>
</dbReference>
<gene>
    <name evidence="3" type="ORF">HNP76_001610</name>
</gene>
<dbReference type="InterPro" id="IPR011856">
    <property type="entry name" value="tRNA_endonuc-like_dom_sf"/>
</dbReference>
<dbReference type="PANTHER" id="PTHR34039:SF1">
    <property type="entry name" value="UPF0102 PROTEIN YRAN"/>
    <property type="match status" value="1"/>
</dbReference>
<evidence type="ECO:0000313" key="4">
    <source>
        <dbReference type="Proteomes" id="UP000518887"/>
    </source>
</evidence>
<dbReference type="CDD" id="cd20736">
    <property type="entry name" value="PoNe_Nuclease"/>
    <property type="match status" value="1"/>
</dbReference>
<protein>
    <recommendedName>
        <fullName evidence="2">UPF0102 protein HNP76_001610</fullName>
    </recommendedName>
</protein>
<proteinExistence type="inferred from homology"/>
<sequence length="122" mass="13997">MKESTRSKGNSGEDKAAAFLLSESYRIIERNFRTRSGEIDIIAQKDDVLVFVEVKALPSGDAETLAHELDIRKQRKIIKTANFFLVKHREYNSSKIRFDVIVIDMPNLPPVYHIPNAFTEFV</sequence>
<dbReference type="GO" id="GO:0003676">
    <property type="term" value="F:nucleic acid binding"/>
    <property type="evidence" value="ECO:0007669"/>
    <property type="project" value="InterPro"/>
</dbReference>
<name>A0A7W8G9B2_9SPIR</name>
<keyword evidence="3" id="KW-0378">Hydrolase</keyword>